<accession>A0ABR7VJI9</accession>
<protein>
    <recommendedName>
        <fullName evidence="3">Lipoprotein</fullName>
    </recommendedName>
</protein>
<dbReference type="EMBL" id="JACWEZ010000002">
    <property type="protein sequence ID" value="MBD1222091.1"/>
    <property type="molecule type" value="Genomic_DNA"/>
</dbReference>
<sequence length="166" mass="19354">MMKIMTSLWLFTLLVACSFDQEDKAIKETSDQQSVTLQQQIENLMQENNYVYDEIIDLNIIDNFIYSVSLNHNGGLDLAIMKYEDSKLKWVVGDVSATILNKKDSRYMYMIQPDDPNITQVNVFGKPAKAVTYYDVKTEDFTREIKYWIAYSEEEPTPSDVEYLKN</sequence>
<dbReference type="PROSITE" id="PS51257">
    <property type="entry name" value="PROKAR_LIPOPROTEIN"/>
    <property type="match status" value="1"/>
</dbReference>
<evidence type="ECO:0000313" key="1">
    <source>
        <dbReference type="EMBL" id="MBD1222091.1"/>
    </source>
</evidence>
<evidence type="ECO:0008006" key="3">
    <source>
        <dbReference type="Google" id="ProtNLM"/>
    </source>
</evidence>
<organism evidence="1 2">
    <name type="scientific">Virgibacillus halodenitrificans</name>
    <name type="common">Bacillus halodenitrificans</name>
    <dbReference type="NCBI Taxonomy" id="1482"/>
    <lineage>
        <taxon>Bacteria</taxon>
        <taxon>Bacillati</taxon>
        <taxon>Bacillota</taxon>
        <taxon>Bacilli</taxon>
        <taxon>Bacillales</taxon>
        <taxon>Bacillaceae</taxon>
        <taxon>Virgibacillus</taxon>
    </lineage>
</organism>
<dbReference type="Proteomes" id="UP000621631">
    <property type="component" value="Unassembled WGS sequence"/>
</dbReference>
<reference evidence="1 2" key="1">
    <citation type="submission" date="2020-09" db="EMBL/GenBank/DDBJ databases">
        <title>Draft Genome Sequences of Oil-Oxidizing Bacteria Halomonas titanicae, Marinobacter lutaoensis, and Virgibacillus halodenitrificans Isolated from Highly Saline Environments.</title>
        <authorList>
            <person name="Grouzdev D.S."/>
            <person name="Sokolova D.S."/>
            <person name="Semenova E.M."/>
            <person name="Borzenkov I.A."/>
            <person name="Bidzhieva S.K."/>
            <person name="Poltaraus A.B."/>
            <person name="Nazina T.N."/>
        </authorList>
    </citation>
    <scope>NUCLEOTIDE SEQUENCE [LARGE SCALE GENOMIC DNA]</scope>
    <source>
        <strain evidence="1 2">VKM B-3472D</strain>
    </source>
</reference>
<name>A0ABR7VJI9_VIRHA</name>
<keyword evidence="2" id="KW-1185">Reference proteome</keyword>
<evidence type="ECO:0000313" key="2">
    <source>
        <dbReference type="Proteomes" id="UP000621631"/>
    </source>
</evidence>
<comment type="caution">
    <text evidence="1">The sequence shown here is derived from an EMBL/GenBank/DDBJ whole genome shotgun (WGS) entry which is preliminary data.</text>
</comment>
<dbReference type="RefSeq" id="WP_223280481.1">
    <property type="nucleotide sequence ID" value="NZ_JACWEZ010000002.1"/>
</dbReference>
<proteinExistence type="predicted"/>
<gene>
    <name evidence="1" type="ORF">IC602_05675</name>
</gene>